<evidence type="ECO:0008006" key="3">
    <source>
        <dbReference type="Google" id="ProtNLM"/>
    </source>
</evidence>
<evidence type="ECO:0000313" key="2">
    <source>
        <dbReference type="Proteomes" id="UP000230750"/>
    </source>
</evidence>
<keyword evidence="2" id="KW-1185">Reference proteome</keyword>
<organism evidence="1 2">
    <name type="scientific">Stichopus japonicus</name>
    <name type="common">Sea cucumber</name>
    <dbReference type="NCBI Taxonomy" id="307972"/>
    <lineage>
        <taxon>Eukaryota</taxon>
        <taxon>Metazoa</taxon>
        <taxon>Echinodermata</taxon>
        <taxon>Eleutherozoa</taxon>
        <taxon>Echinozoa</taxon>
        <taxon>Holothuroidea</taxon>
        <taxon>Aspidochirotacea</taxon>
        <taxon>Aspidochirotida</taxon>
        <taxon>Stichopodidae</taxon>
        <taxon>Apostichopus</taxon>
    </lineage>
</organism>
<dbReference type="Proteomes" id="UP000230750">
    <property type="component" value="Unassembled WGS sequence"/>
</dbReference>
<reference evidence="1 2" key="1">
    <citation type="journal article" date="2017" name="PLoS Biol.">
        <title>The sea cucumber genome provides insights into morphological evolution and visceral regeneration.</title>
        <authorList>
            <person name="Zhang X."/>
            <person name="Sun L."/>
            <person name="Yuan J."/>
            <person name="Sun Y."/>
            <person name="Gao Y."/>
            <person name="Zhang L."/>
            <person name="Li S."/>
            <person name="Dai H."/>
            <person name="Hamel J.F."/>
            <person name="Liu C."/>
            <person name="Yu Y."/>
            <person name="Liu S."/>
            <person name="Lin W."/>
            <person name="Guo K."/>
            <person name="Jin S."/>
            <person name="Xu P."/>
            <person name="Storey K.B."/>
            <person name="Huan P."/>
            <person name="Zhang T."/>
            <person name="Zhou Y."/>
            <person name="Zhang J."/>
            <person name="Lin C."/>
            <person name="Li X."/>
            <person name="Xing L."/>
            <person name="Huo D."/>
            <person name="Sun M."/>
            <person name="Wang L."/>
            <person name="Mercier A."/>
            <person name="Li F."/>
            <person name="Yang H."/>
            <person name="Xiang J."/>
        </authorList>
    </citation>
    <scope>NUCLEOTIDE SEQUENCE [LARGE SCALE GENOMIC DNA]</scope>
    <source>
        <strain evidence="1">Shaxun</strain>
        <tissue evidence="1">Muscle</tissue>
    </source>
</reference>
<comment type="caution">
    <text evidence="1">The sequence shown here is derived from an EMBL/GenBank/DDBJ whole genome shotgun (WGS) entry which is preliminary data.</text>
</comment>
<gene>
    <name evidence="1" type="ORF">BSL78_06566</name>
</gene>
<proteinExistence type="predicted"/>
<dbReference type="EMBL" id="MRZV01000172">
    <property type="protein sequence ID" value="PIK56549.1"/>
    <property type="molecule type" value="Genomic_DNA"/>
</dbReference>
<sequence length="78" mass="9133">MFIPYRTSFPGRDEAISDWSYRANLSDCSTTNCELRDELLLRCWQTDVSKRPSILELRKSYEQISSQGELQSPYMTMS</sequence>
<accession>A0A2G8L8G2</accession>
<protein>
    <recommendedName>
        <fullName evidence="3">Serine-threonine/tyrosine-protein kinase catalytic domain-containing protein</fullName>
    </recommendedName>
</protein>
<name>A0A2G8L8G2_STIJA</name>
<dbReference type="AlphaFoldDB" id="A0A2G8L8G2"/>
<evidence type="ECO:0000313" key="1">
    <source>
        <dbReference type="EMBL" id="PIK56549.1"/>
    </source>
</evidence>